<feature type="region of interest" description="Disordered" evidence="1">
    <location>
        <begin position="592"/>
        <end position="628"/>
    </location>
</feature>
<dbReference type="InParanoid" id="F4S709"/>
<dbReference type="PANTHER" id="PTHR44200:SF1">
    <property type="entry name" value="DNAJ HOMOLOG SUBFAMILY C MEMBER 7"/>
    <property type="match status" value="1"/>
</dbReference>
<dbReference type="Gene3D" id="1.25.40.10">
    <property type="entry name" value="Tetratricopeptide repeat domain"/>
    <property type="match status" value="1"/>
</dbReference>
<dbReference type="PANTHER" id="PTHR44200">
    <property type="entry name" value="DNAJ HOMOLOG SUBFAMILY C MEMBER 7"/>
    <property type="match status" value="1"/>
</dbReference>
<name>F4S709_MELLP</name>
<dbReference type="InterPro" id="IPR052758">
    <property type="entry name" value="SRC_co-chaperone"/>
</dbReference>
<evidence type="ECO:0000259" key="2">
    <source>
        <dbReference type="PROSITE" id="PS50076"/>
    </source>
</evidence>
<gene>
    <name evidence="3" type="ORF">MELLADRAFT_79446</name>
</gene>
<dbReference type="Pfam" id="PF00226">
    <property type="entry name" value="DnaJ"/>
    <property type="match status" value="1"/>
</dbReference>
<evidence type="ECO:0000256" key="1">
    <source>
        <dbReference type="SAM" id="MobiDB-lite"/>
    </source>
</evidence>
<feature type="compositionally biased region" description="Low complexity" evidence="1">
    <location>
        <begin position="594"/>
        <end position="613"/>
    </location>
</feature>
<proteinExistence type="predicted"/>
<dbReference type="HOGENOM" id="CLU_398519_0_0_1"/>
<dbReference type="GeneID" id="18933269"/>
<dbReference type="KEGG" id="mlr:MELLADRAFT_79446"/>
<dbReference type="EMBL" id="GL883157">
    <property type="protein sequence ID" value="EGF99589.1"/>
    <property type="molecule type" value="Genomic_DNA"/>
</dbReference>
<evidence type="ECO:0000313" key="3">
    <source>
        <dbReference type="EMBL" id="EGF99589.1"/>
    </source>
</evidence>
<dbReference type="VEuPathDB" id="FungiDB:MELLADRAFT_79446"/>
<feature type="region of interest" description="Disordered" evidence="1">
    <location>
        <begin position="1"/>
        <end position="138"/>
    </location>
</feature>
<dbReference type="PRINTS" id="PR00625">
    <property type="entry name" value="JDOMAIN"/>
</dbReference>
<keyword evidence="4" id="KW-1185">Reference proteome</keyword>
<dbReference type="Gene3D" id="1.10.287.110">
    <property type="entry name" value="DnaJ domain"/>
    <property type="match status" value="1"/>
</dbReference>
<dbReference type="SMART" id="SM00271">
    <property type="entry name" value="DnaJ"/>
    <property type="match status" value="1"/>
</dbReference>
<dbReference type="PROSITE" id="PS50076">
    <property type="entry name" value="DNAJ_2"/>
    <property type="match status" value="1"/>
</dbReference>
<dbReference type="CDD" id="cd06257">
    <property type="entry name" value="DnaJ"/>
    <property type="match status" value="1"/>
</dbReference>
<dbReference type="InterPro" id="IPR036869">
    <property type="entry name" value="J_dom_sf"/>
</dbReference>
<protein>
    <recommendedName>
        <fullName evidence="2">J domain-containing protein</fullName>
    </recommendedName>
</protein>
<dbReference type="InterPro" id="IPR019734">
    <property type="entry name" value="TPR_rpt"/>
</dbReference>
<dbReference type="InterPro" id="IPR001623">
    <property type="entry name" value="DnaJ_domain"/>
</dbReference>
<feature type="compositionally biased region" description="Polar residues" evidence="1">
    <location>
        <begin position="111"/>
        <end position="130"/>
    </location>
</feature>
<evidence type="ECO:0000313" key="4">
    <source>
        <dbReference type="Proteomes" id="UP000001072"/>
    </source>
</evidence>
<organism evidence="4">
    <name type="scientific">Melampsora larici-populina (strain 98AG31 / pathotype 3-4-7)</name>
    <name type="common">Poplar leaf rust fungus</name>
    <dbReference type="NCBI Taxonomy" id="747676"/>
    <lineage>
        <taxon>Eukaryota</taxon>
        <taxon>Fungi</taxon>
        <taxon>Dikarya</taxon>
        <taxon>Basidiomycota</taxon>
        <taxon>Pucciniomycotina</taxon>
        <taxon>Pucciniomycetes</taxon>
        <taxon>Pucciniales</taxon>
        <taxon>Melampsoraceae</taxon>
        <taxon>Melampsora</taxon>
    </lineage>
</organism>
<dbReference type="Proteomes" id="UP000001072">
    <property type="component" value="Unassembled WGS sequence"/>
</dbReference>
<dbReference type="SUPFAM" id="SSF48452">
    <property type="entry name" value="TPR-like"/>
    <property type="match status" value="1"/>
</dbReference>
<dbReference type="InterPro" id="IPR011990">
    <property type="entry name" value="TPR-like_helical_dom_sf"/>
</dbReference>
<feature type="domain" description="J" evidence="2">
    <location>
        <begin position="630"/>
        <end position="691"/>
    </location>
</feature>
<dbReference type="AlphaFoldDB" id="F4S709"/>
<dbReference type="STRING" id="747676.F4S709"/>
<feature type="compositionally biased region" description="Basic residues" evidence="1">
    <location>
        <begin position="1"/>
        <end position="14"/>
    </location>
</feature>
<dbReference type="PROSITE" id="PS00636">
    <property type="entry name" value="DNAJ_1"/>
    <property type="match status" value="1"/>
</dbReference>
<accession>F4S709</accession>
<dbReference type="SMART" id="SM00028">
    <property type="entry name" value="TPR"/>
    <property type="match status" value="4"/>
</dbReference>
<dbReference type="eggNOG" id="KOG0714">
    <property type="taxonomic scope" value="Eukaryota"/>
</dbReference>
<dbReference type="OrthoDB" id="445556at2759"/>
<dbReference type="SUPFAM" id="SSF46565">
    <property type="entry name" value="Chaperone J-domain"/>
    <property type="match status" value="1"/>
</dbReference>
<dbReference type="RefSeq" id="XP_007417155.1">
    <property type="nucleotide sequence ID" value="XM_007417093.1"/>
</dbReference>
<sequence length="691" mass="78750">MTHQIRLKHSRKKSSSSVPEIELTYQHSQPHPSKRMRLDHSNSSSSSSRRRHQPDSSHHHQSNQEPEPMEIEEDLNPSHSNLNKRQRGTSPDSDQRSKRSRSSNYEHPSDPESSSLNRTKPYSHLSSARNSIKSQSKSISSRSASMELNLPNFVPGVPTSALYAEKVGRADRFRVAGNNLYQEKNYTGAVQLYTKAIQAYPVEYQPHQQAHPGITTSLANRASAYMALKEFTPAAADLLQSLKSTHLPVWLSDSLRSTLGKRVLRLVKCQLALLKPIEANEAIEHLSKPTSSVFIDYLHPLYPEMSSLISRINMLKEAVGCVERSKLLANWTMLADAIASIEKMWMGWGYVHSNSNSPQKLPEVLICWKAEVKARMGDGSGAYEIFLQCTQAGELPEYDRERVQGLIHFAQAKFEQAVLSFDRSLASHEDSSLGQIRSRAQVLKNAWTRIKNMDRADHNQVIKSAEQLLEHSFDKMERLFRVELRLIVCEALVFQQQANRKQPIQNHKLQAMLSHIFADLDYNFERRQQLETEYRTYVIRALLSQARFNNASSNTKLAQQDYQKISKLLKEDQWATGLKIDVAAVIREVERECNNSSRNSSTGRNSSRRSSPPRQAPPPRPKVSARDPKGYYAILEVSHTVTPSELKRSYRALCRRLHPDKGGATNVFQQLQEAFETLSDPSKRRSYDRHY</sequence>
<reference evidence="4" key="1">
    <citation type="journal article" date="2011" name="Proc. Natl. Acad. Sci. U.S.A.">
        <title>Obligate biotrophy features unraveled by the genomic analysis of rust fungi.</title>
        <authorList>
            <person name="Duplessis S."/>
            <person name="Cuomo C.A."/>
            <person name="Lin Y.-C."/>
            <person name="Aerts A."/>
            <person name="Tisserant E."/>
            <person name="Veneault-Fourrey C."/>
            <person name="Joly D.L."/>
            <person name="Hacquard S."/>
            <person name="Amselem J."/>
            <person name="Cantarel B.L."/>
            <person name="Chiu R."/>
            <person name="Coutinho P.M."/>
            <person name="Feau N."/>
            <person name="Field M."/>
            <person name="Frey P."/>
            <person name="Gelhaye E."/>
            <person name="Goldberg J."/>
            <person name="Grabherr M.G."/>
            <person name="Kodira C.D."/>
            <person name="Kohler A."/>
            <person name="Kuees U."/>
            <person name="Lindquist E.A."/>
            <person name="Lucas S.M."/>
            <person name="Mago R."/>
            <person name="Mauceli E."/>
            <person name="Morin E."/>
            <person name="Murat C."/>
            <person name="Pangilinan J.L."/>
            <person name="Park R."/>
            <person name="Pearson M."/>
            <person name="Quesneville H."/>
            <person name="Rouhier N."/>
            <person name="Sakthikumar S."/>
            <person name="Salamov A.A."/>
            <person name="Schmutz J."/>
            <person name="Selles B."/>
            <person name="Shapiro H."/>
            <person name="Tanguay P."/>
            <person name="Tuskan G.A."/>
            <person name="Henrissat B."/>
            <person name="Van de Peer Y."/>
            <person name="Rouze P."/>
            <person name="Ellis J.G."/>
            <person name="Dodds P.N."/>
            <person name="Schein J.E."/>
            <person name="Zhong S."/>
            <person name="Hamelin R.C."/>
            <person name="Grigoriev I.V."/>
            <person name="Szabo L.J."/>
            <person name="Martin F."/>
        </authorList>
    </citation>
    <scope>NUCLEOTIDE SEQUENCE [LARGE SCALE GENOMIC DNA]</scope>
    <source>
        <strain evidence="4">98AG31 / pathotype 3-4-7</strain>
    </source>
</reference>
<dbReference type="InterPro" id="IPR018253">
    <property type="entry name" value="DnaJ_domain_CS"/>
</dbReference>